<feature type="domain" description="AsqO/PenF-like C-terminal" evidence="3">
    <location>
        <begin position="248"/>
        <end position="374"/>
    </location>
</feature>
<evidence type="ECO:0000259" key="3">
    <source>
        <dbReference type="Pfam" id="PF25581"/>
    </source>
</evidence>
<name>A0A9W9BMS5_9HYPO</name>
<accession>A0A9W9BMS5</accession>
<proteinExistence type="predicted"/>
<dbReference type="EMBL" id="JAPEUR010000153">
    <property type="protein sequence ID" value="KAJ4317814.1"/>
    <property type="molecule type" value="Genomic_DNA"/>
</dbReference>
<dbReference type="OrthoDB" id="5344254at2759"/>
<sequence>MFTNSFLLRSLTGILALTPLINASKIIVPPEPADGPSVVQWISKADGLDNPKVLPINRTTFDWWYFDLVAQDAGLDEKLQSVVVVFWLATDGGFPPLAPYRKLGYTSVDLVQVTASFANGTVFRTFLNGSQAVFSTNGNAATGAYAGPDGKASFRGEADLSAYTVNINAPEVGVVGTIHLDSVAPPHYPGGPAKKGQNMQIAPHIGWANGIPDANGKASLLINGQKWAFKGLGYHDKNWGDAPLPTFLNSWYWGHCRLGDYSIVWFDYLDVDGKNSVSSYVSKRNKILVASTSGIKVRPFGQNSTYPPLMHTGAPTGFHIDVQIPKGTLSFNVTGDNIVGGASGALLTRWTGFVNGGLNGANDLTGTAMYEQFALAT</sequence>
<evidence type="ECO:0000313" key="4">
    <source>
        <dbReference type="EMBL" id="KAJ4317814.1"/>
    </source>
</evidence>
<feature type="domain" description="Diels-Alderase N-terminal" evidence="2">
    <location>
        <begin position="51"/>
        <end position="239"/>
    </location>
</feature>
<dbReference type="SUPFAM" id="SSF159245">
    <property type="entry name" value="AttH-like"/>
    <property type="match status" value="1"/>
</dbReference>
<keyword evidence="1" id="KW-0732">Signal</keyword>
<feature type="signal peptide" evidence="1">
    <location>
        <begin position="1"/>
        <end position="23"/>
    </location>
</feature>
<dbReference type="Pfam" id="PF25581">
    <property type="entry name" value="AsqO_C"/>
    <property type="match status" value="1"/>
</dbReference>
<gene>
    <name evidence="4" type="ORF">N0V84_007176</name>
</gene>
<organism evidence="4 5">
    <name type="scientific">Fusarium piperis</name>
    <dbReference type="NCBI Taxonomy" id="1435070"/>
    <lineage>
        <taxon>Eukaryota</taxon>
        <taxon>Fungi</taxon>
        <taxon>Dikarya</taxon>
        <taxon>Ascomycota</taxon>
        <taxon>Pezizomycotina</taxon>
        <taxon>Sordariomycetes</taxon>
        <taxon>Hypocreomycetidae</taxon>
        <taxon>Hypocreales</taxon>
        <taxon>Nectriaceae</taxon>
        <taxon>Fusarium</taxon>
        <taxon>Fusarium solani species complex</taxon>
    </lineage>
</organism>
<dbReference type="InterPro" id="IPR056402">
    <property type="entry name" value="DA_N"/>
</dbReference>
<keyword evidence="5" id="KW-1185">Reference proteome</keyword>
<evidence type="ECO:0000313" key="5">
    <source>
        <dbReference type="Proteomes" id="UP001140502"/>
    </source>
</evidence>
<reference evidence="4" key="1">
    <citation type="submission" date="2022-10" db="EMBL/GenBank/DDBJ databases">
        <title>Tapping the CABI collections for fungal endophytes: first genome assemblies for Collariella, Neodidymelliopsis, Ascochyta clinopodiicola, Didymella pomorum, Didymosphaeria variabile, Neocosmospora piperis and Neocucurbitaria cava.</title>
        <authorList>
            <person name="Hill R."/>
        </authorList>
    </citation>
    <scope>NUCLEOTIDE SEQUENCE</scope>
    <source>
        <strain evidence="4">IMI 366586</strain>
    </source>
</reference>
<comment type="caution">
    <text evidence="4">The sequence shown here is derived from an EMBL/GenBank/DDBJ whole genome shotgun (WGS) entry which is preliminary data.</text>
</comment>
<protein>
    <recommendedName>
        <fullName evidence="6">Hydroxyneurosporene synthase</fullName>
    </recommendedName>
</protein>
<evidence type="ECO:0000256" key="1">
    <source>
        <dbReference type="SAM" id="SignalP"/>
    </source>
</evidence>
<evidence type="ECO:0008006" key="6">
    <source>
        <dbReference type="Google" id="ProtNLM"/>
    </source>
</evidence>
<feature type="chain" id="PRO_5040747678" description="Hydroxyneurosporene synthase" evidence="1">
    <location>
        <begin position="24"/>
        <end position="377"/>
    </location>
</feature>
<evidence type="ECO:0000259" key="2">
    <source>
        <dbReference type="Pfam" id="PF24137"/>
    </source>
</evidence>
<dbReference type="AlphaFoldDB" id="A0A9W9BMS5"/>
<dbReference type="Proteomes" id="UP001140502">
    <property type="component" value="Unassembled WGS sequence"/>
</dbReference>
<dbReference type="Pfam" id="PF24137">
    <property type="entry name" value="DA_N"/>
    <property type="match status" value="1"/>
</dbReference>
<dbReference type="InterPro" id="IPR057722">
    <property type="entry name" value="AsqO/PenF-like_C"/>
</dbReference>